<evidence type="ECO:0000313" key="2">
    <source>
        <dbReference type="Proteomes" id="UP000179807"/>
    </source>
</evidence>
<reference evidence="1" key="1">
    <citation type="submission" date="2016-10" db="EMBL/GenBank/DDBJ databases">
        <authorList>
            <person name="Benchimol M."/>
            <person name="Almeida L.G."/>
            <person name="Vasconcelos A.T."/>
            <person name="Perreira-Neves A."/>
            <person name="Rosa I.A."/>
            <person name="Tasca T."/>
            <person name="Bogo M.R."/>
            <person name="de Souza W."/>
        </authorList>
    </citation>
    <scope>NUCLEOTIDE SEQUENCE [LARGE SCALE GENOMIC DNA]</scope>
    <source>
        <strain evidence="1">K</strain>
    </source>
</reference>
<gene>
    <name evidence="1" type="ORF">TRFO_41883</name>
</gene>
<dbReference type="EMBL" id="MLAK01000119">
    <property type="protein sequence ID" value="OHT16329.1"/>
    <property type="molecule type" value="Genomic_DNA"/>
</dbReference>
<sequence length="136" mass="16331">MKYSKEHSMIYDKKEENNHQGNFSDYEEIFNREKRIYDKEISKDIKEEKSFESLLNSCICVQIPQDEEKFMITFNKVMSDSKYQDIERAENVKNNKPVSLIYRNRLTTFDDIINLLKSIYNSERKPFKLDFAFSGI</sequence>
<organism evidence="1 2">
    <name type="scientific">Tritrichomonas foetus</name>
    <dbReference type="NCBI Taxonomy" id="1144522"/>
    <lineage>
        <taxon>Eukaryota</taxon>
        <taxon>Metamonada</taxon>
        <taxon>Parabasalia</taxon>
        <taxon>Tritrichomonadida</taxon>
        <taxon>Tritrichomonadidae</taxon>
        <taxon>Tritrichomonas</taxon>
    </lineage>
</organism>
<name>A0A1J4KYI8_9EUKA</name>
<proteinExistence type="predicted"/>
<evidence type="ECO:0000313" key="1">
    <source>
        <dbReference type="EMBL" id="OHT16329.1"/>
    </source>
</evidence>
<comment type="caution">
    <text evidence="1">The sequence shown here is derived from an EMBL/GenBank/DDBJ whole genome shotgun (WGS) entry which is preliminary data.</text>
</comment>
<keyword evidence="2" id="KW-1185">Reference proteome</keyword>
<dbReference type="RefSeq" id="XP_068369465.1">
    <property type="nucleotide sequence ID" value="XM_068514023.1"/>
</dbReference>
<dbReference type="VEuPathDB" id="TrichDB:TRFO_41883"/>
<accession>A0A1J4KYI8</accession>
<dbReference type="AlphaFoldDB" id="A0A1J4KYI8"/>
<protein>
    <submittedName>
        <fullName evidence="1">Uncharacterized protein</fullName>
    </submittedName>
</protein>
<dbReference type="Proteomes" id="UP000179807">
    <property type="component" value="Unassembled WGS sequence"/>
</dbReference>
<dbReference type="GeneID" id="94848727"/>